<name>A0ACC0CR06_9PEZI</name>
<keyword evidence="2" id="KW-1185">Reference proteome</keyword>
<evidence type="ECO:0000313" key="2">
    <source>
        <dbReference type="Proteomes" id="UP001497680"/>
    </source>
</evidence>
<protein>
    <submittedName>
        <fullName evidence="1">Uncharacterized protein</fullName>
    </submittedName>
</protein>
<proteinExistence type="predicted"/>
<accession>A0ACC0CR06</accession>
<dbReference type="EMBL" id="MU394362">
    <property type="protein sequence ID" value="KAI6082826.1"/>
    <property type="molecule type" value="Genomic_DNA"/>
</dbReference>
<comment type="caution">
    <text evidence="1">The sequence shown here is derived from an EMBL/GenBank/DDBJ whole genome shotgun (WGS) entry which is preliminary data.</text>
</comment>
<evidence type="ECO:0000313" key="1">
    <source>
        <dbReference type="EMBL" id="KAI6082826.1"/>
    </source>
</evidence>
<gene>
    <name evidence="1" type="ORF">F4821DRAFT_246092</name>
</gene>
<reference evidence="1 2" key="1">
    <citation type="journal article" date="2022" name="New Phytol.">
        <title>Ecological generalism drives hyperdiversity of secondary metabolite gene clusters in xylarialean endophytes.</title>
        <authorList>
            <person name="Franco M.E.E."/>
            <person name="Wisecaver J.H."/>
            <person name="Arnold A.E."/>
            <person name="Ju Y.M."/>
            <person name="Slot J.C."/>
            <person name="Ahrendt S."/>
            <person name="Moore L.P."/>
            <person name="Eastman K.E."/>
            <person name="Scott K."/>
            <person name="Konkel Z."/>
            <person name="Mondo S.J."/>
            <person name="Kuo A."/>
            <person name="Hayes R.D."/>
            <person name="Haridas S."/>
            <person name="Andreopoulos B."/>
            <person name="Riley R."/>
            <person name="LaButti K."/>
            <person name="Pangilinan J."/>
            <person name="Lipzen A."/>
            <person name="Amirebrahimi M."/>
            <person name="Yan J."/>
            <person name="Adam C."/>
            <person name="Keymanesh K."/>
            <person name="Ng V."/>
            <person name="Louie K."/>
            <person name="Northen T."/>
            <person name="Drula E."/>
            <person name="Henrissat B."/>
            <person name="Hsieh H.M."/>
            <person name="Youens-Clark K."/>
            <person name="Lutzoni F."/>
            <person name="Miadlikowska J."/>
            <person name="Eastwood D.C."/>
            <person name="Hamelin R.C."/>
            <person name="Grigoriev I.V."/>
            <person name="U'Ren J.M."/>
        </authorList>
    </citation>
    <scope>NUCLEOTIDE SEQUENCE [LARGE SCALE GENOMIC DNA]</scope>
    <source>
        <strain evidence="1 2">ER1909</strain>
    </source>
</reference>
<organism evidence="1 2">
    <name type="scientific">Hypoxylon rubiginosum</name>
    <dbReference type="NCBI Taxonomy" id="110542"/>
    <lineage>
        <taxon>Eukaryota</taxon>
        <taxon>Fungi</taxon>
        <taxon>Dikarya</taxon>
        <taxon>Ascomycota</taxon>
        <taxon>Pezizomycotina</taxon>
        <taxon>Sordariomycetes</taxon>
        <taxon>Xylariomycetidae</taxon>
        <taxon>Xylariales</taxon>
        <taxon>Hypoxylaceae</taxon>
        <taxon>Hypoxylon</taxon>
    </lineage>
</organism>
<dbReference type="Proteomes" id="UP001497680">
    <property type="component" value="Unassembled WGS sequence"/>
</dbReference>
<sequence>MTPFNGKQIFNHTRSKLNQHVRLKHIMKIILKKGKIHVIDDHVDDIGSFKDTTSNNDQSSINNLTLPDQSSIYNLTYPDRTATVKLSCSSSSSDADASGPNDKHALVTRTPEYQPSQKSLPLLRLPQELFDMITGYLDDAHIVVLALVNKELLARFMHWTTITGLRDPDDPPSYRYLDRFLKLQSSPGMSKSRARGVVLSLIDYDMDDVVYCYKCKKIHSPFVSFMDRAYAPHKATRCMDWTMDHHMPSRATRKMLRVVTKRRIHGVEYRPLMQQVNNTSTTYLKGVMAQVSLRMRYRDDELLLRRQQVVSSIDKNSLALWLFSQQLYPSTGTNSSTVPNQSLTTLPQVYPMCNHRAWYSEYMSLLYQLVLPLCKSHGNHDTHTLHTAACFSNEHYDVSKQEGHFIYERLKWLSSGAKANPMDTPTLLGDVLGCSRCTTDFSLDVISLPEPFGWGFILTTWLDLGTLDFSAKWDSHRDAKPGRECKRHISETYGDICRRFEDLESSRDYRPRISELDLERMQNYGWGQRAVQGKDKYITWTQSHSCNPMTGMIEDPDPLEEADY</sequence>